<organism evidence="1">
    <name type="scientific">marine sediment metagenome</name>
    <dbReference type="NCBI Taxonomy" id="412755"/>
    <lineage>
        <taxon>unclassified sequences</taxon>
        <taxon>metagenomes</taxon>
        <taxon>ecological metagenomes</taxon>
    </lineage>
</organism>
<evidence type="ECO:0000313" key="1">
    <source>
        <dbReference type="EMBL" id="GAG41830.1"/>
    </source>
</evidence>
<dbReference type="AlphaFoldDB" id="X0XFE2"/>
<comment type="caution">
    <text evidence="1">The sequence shown here is derived from an EMBL/GenBank/DDBJ whole genome shotgun (WGS) entry which is preliminary data.</text>
</comment>
<protein>
    <submittedName>
        <fullName evidence="1">Uncharacterized protein</fullName>
    </submittedName>
</protein>
<dbReference type="EMBL" id="BARS01041197">
    <property type="protein sequence ID" value="GAG41830.1"/>
    <property type="molecule type" value="Genomic_DNA"/>
</dbReference>
<proteinExistence type="predicted"/>
<reference evidence="1" key="1">
    <citation type="journal article" date="2014" name="Front. Microbiol.">
        <title>High frequency of phylogenetically diverse reductive dehalogenase-homologous genes in deep subseafloor sedimentary metagenomes.</title>
        <authorList>
            <person name="Kawai M."/>
            <person name="Futagami T."/>
            <person name="Toyoda A."/>
            <person name="Takaki Y."/>
            <person name="Nishi S."/>
            <person name="Hori S."/>
            <person name="Arai W."/>
            <person name="Tsubouchi T."/>
            <person name="Morono Y."/>
            <person name="Uchiyama I."/>
            <person name="Ito T."/>
            <person name="Fujiyama A."/>
            <person name="Inagaki F."/>
            <person name="Takami H."/>
        </authorList>
    </citation>
    <scope>NUCLEOTIDE SEQUENCE</scope>
    <source>
        <strain evidence="1">Expedition CK06-06</strain>
    </source>
</reference>
<name>X0XFE2_9ZZZZ</name>
<gene>
    <name evidence="1" type="ORF">S01H1_62687</name>
</gene>
<accession>X0XFE2</accession>
<feature type="non-terminal residue" evidence="1">
    <location>
        <position position="1"/>
    </location>
</feature>
<sequence>RINDFQLFSTEQEWKDQIDVSGAISYLTNHLKKSLINDFYPAYEVYQRKGGIGFFALPRIIFPYITFLGTLLGGKDSSKNAANYMNKYMSKANQTYTDKELCDFIYRVYRHGLAHTNMPKVASENGKVFGWRIVFDDNEHLSVDKNPRISGKSALLSISPKKLADEVIYSIDEYIEDLRTGVASLDKFKEGFISMATTSHYLDSGRSRRLNIPRYLTQ</sequence>